<accession>A0A9N9CKM1</accession>
<gene>
    <name evidence="2" type="ORF">PBRASI_LOCUS7953</name>
</gene>
<keyword evidence="3" id="KW-1185">Reference proteome</keyword>
<evidence type="ECO:0000313" key="3">
    <source>
        <dbReference type="Proteomes" id="UP000789739"/>
    </source>
</evidence>
<dbReference type="Proteomes" id="UP000789739">
    <property type="component" value="Unassembled WGS sequence"/>
</dbReference>
<evidence type="ECO:0000256" key="1">
    <source>
        <dbReference type="SAM" id="MobiDB-lite"/>
    </source>
</evidence>
<dbReference type="EMBL" id="CAJVPI010001321">
    <property type="protein sequence ID" value="CAG8606931.1"/>
    <property type="molecule type" value="Genomic_DNA"/>
</dbReference>
<feature type="compositionally biased region" description="Polar residues" evidence="1">
    <location>
        <begin position="133"/>
        <end position="156"/>
    </location>
</feature>
<dbReference type="AlphaFoldDB" id="A0A9N9CKM1"/>
<feature type="region of interest" description="Disordered" evidence="1">
    <location>
        <begin position="60"/>
        <end position="156"/>
    </location>
</feature>
<comment type="caution">
    <text evidence="2">The sequence shown here is derived from an EMBL/GenBank/DDBJ whole genome shotgun (WGS) entry which is preliminary data.</text>
</comment>
<feature type="compositionally biased region" description="Polar residues" evidence="1">
    <location>
        <begin position="60"/>
        <end position="70"/>
    </location>
</feature>
<feature type="compositionally biased region" description="Polar residues" evidence="1">
    <location>
        <begin position="94"/>
        <end position="124"/>
    </location>
</feature>
<protein>
    <submittedName>
        <fullName evidence="2">6727_t:CDS:1</fullName>
    </submittedName>
</protein>
<proteinExistence type="predicted"/>
<sequence>MLPQPRSQSRGVGRVNERIFLLYPHYQPGSKESGIEKKYDSTDKMLGKTAHPIFSIQSAPLHQTTPNQSETRLKIPSTPHPRGYYKNRRPSGGSMLQSGGKSTQVTMTVSTSGKMSVTGSNNGSKKPRRNLNAAPTATTKVQPQLSGSSLQKADKN</sequence>
<organism evidence="2 3">
    <name type="scientific">Paraglomus brasilianum</name>
    <dbReference type="NCBI Taxonomy" id="144538"/>
    <lineage>
        <taxon>Eukaryota</taxon>
        <taxon>Fungi</taxon>
        <taxon>Fungi incertae sedis</taxon>
        <taxon>Mucoromycota</taxon>
        <taxon>Glomeromycotina</taxon>
        <taxon>Glomeromycetes</taxon>
        <taxon>Paraglomerales</taxon>
        <taxon>Paraglomeraceae</taxon>
        <taxon>Paraglomus</taxon>
    </lineage>
</organism>
<reference evidence="2" key="1">
    <citation type="submission" date="2021-06" db="EMBL/GenBank/DDBJ databases">
        <authorList>
            <person name="Kallberg Y."/>
            <person name="Tangrot J."/>
            <person name="Rosling A."/>
        </authorList>
    </citation>
    <scope>NUCLEOTIDE SEQUENCE</scope>
    <source>
        <strain evidence="2">BR232B</strain>
    </source>
</reference>
<evidence type="ECO:0000313" key="2">
    <source>
        <dbReference type="EMBL" id="CAG8606931.1"/>
    </source>
</evidence>
<name>A0A9N9CKM1_9GLOM</name>